<protein>
    <submittedName>
        <fullName evidence="1">Uncharacterized protein</fullName>
    </submittedName>
</protein>
<dbReference type="EMBL" id="LDEV01000646">
    <property type="protein sequence ID" value="KLJ12857.1"/>
    <property type="molecule type" value="Genomic_DNA"/>
</dbReference>
<dbReference type="AlphaFoldDB" id="A0A0H1BPD1"/>
<evidence type="ECO:0000313" key="1">
    <source>
        <dbReference type="EMBL" id="KLJ12857.1"/>
    </source>
</evidence>
<evidence type="ECO:0000313" key="2">
    <source>
        <dbReference type="Proteomes" id="UP000053573"/>
    </source>
</evidence>
<comment type="caution">
    <text evidence="1">The sequence shown here is derived from an EMBL/GenBank/DDBJ whole genome shotgun (WGS) entry which is preliminary data.</text>
</comment>
<sequence length="70" mass="8288">MVASIYPTLGSNHPTLRHPFLLPGHQVIRGLCRILDRHRLPHRSLHRSRFLGYRRGRRWRLVPLPLQNHG</sequence>
<accession>A0A0H1BPD1</accession>
<keyword evidence="2" id="KW-1185">Reference proteome</keyword>
<dbReference type="Proteomes" id="UP000053573">
    <property type="component" value="Unassembled WGS sequence"/>
</dbReference>
<proteinExistence type="predicted"/>
<organism evidence="1 2">
    <name type="scientific">Blastomyces silverae</name>
    <dbReference type="NCBI Taxonomy" id="2060906"/>
    <lineage>
        <taxon>Eukaryota</taxon>
        <taxon>Fungi</taxon>
        <taxon>Dikarya</taxon>
        <taxon>Ascomycota</taxon>
        <taxon>Pezizomycotina</taxon>
        <taxon>Eurotiomycetes</taxon>
        <taxon>Eurotiomycetidae</taxon>
        <taxon>Onygenales</taxon>
        <taxon>Ajellomycetaceae</taxon>
        <taxon>Blastomyces</taxon>
    </lineage>
</organism>
<gene>
    <name evidence="1" type="ORF">EMPG_09450</name>
</gene>
<name>A0A0H1BPD1_9EURO</name>
<reference evidence="2" key="1">
    <citation type="journal article" date="2015" name="PLoS Genet.">
        <title>The dynamic genome and transcriptome of the human fungal pathogen Blastomyces and close relative Emmonsia.</title>
        <authorList>
            <person name="Munoz J.F."/>
            <person name="Gauthier G.M."/>
            <person name="Desjardins C.A."/>
            <person name="Gallo J.E."/>
            <person name="Holder J."/>
            <person name="Sullivan T.D."/>
            <person name="Marty A.J."/>
            <person name="Carmen J.C."/>
            <person name="Chen Z."/>
            <person name="Ding L."/>
            <person name="Gujja S."/>
            <person name="Magrini V."/>
            <person name="Misas E."/>
            <person name="Mitreva M."/>
            <person name="Priest M."/>
            <person name="Saif S."/>
            <person name="Whiston E.A."/>
            <person name="Young S."/>
            <person name="Zeng Q."/>
            <person name="Goldman W.E."/>
            <person name="Mardis E.R."/>
            <person name="Taylor J.W."/>
            <person name="McEwen J.G."/>
            <person name="Clay O.K."/>
            <person name="Klein B.S."/>
            <person name="Cuomo C.A."/>
        </authorList>
    </citation>
    <scope>NUCLEOTIDE SEQUENCE [LARGE SCALE GENOMIC DNA]</scope>
    <source>
        <strain evidence="2">UAMH 139</strain>
    </source>
</reference>